<accession>A0A2H3JNU7</accession>
<proteinExistence type="predicted"/>
<dbReference type="EMBL" id="KB468135">
    <property type="protein sequence ID" value="PCH43165.1"/>
    <property type="molecule type" value="Genomic_DNA"/>
</dbReference>
<dbReference type="Proteomes" id="UP000218811">
    <property type="component" value="Unassembled WGS sequence"/>
</dbReference>
<organism evidence="2 3">
    <name type="scientific">Wolfiporia cocos (strain MD-104)</name>
    <name type="common">Brown rot fungus</name>
    <dbReference type="NCBI Taxonomy" id="742152"/>
    <lineage>
        <taxon>Eukaryota</taxon>
        <taxon>Fungi</taxon>
        <taxon>Dikarya</taxon>
        <taxon>Basidiomycota</taxon>
        <taxon>Agaricomycotina</taxon>
        <taxon>Agaricomycetes</taxon>
        <taxon>Polyporales</taxon>
        <taxon>Phaeolaceae</taxon>
        <taxon>Wolfiporia</taxon>
    </lineage>
</organism>
<feature type="non-terminal residue" evidence="2">
    <location>
        <position position="98"/>
    </location>
</feature>
<gene>
    <name evidence="2" type="ORF">WOLCODRAFT_164287</name>
</gene>
<reference evidence="2 3" key="1">
    <citation type="journal article" date="2012" name="Science">
        <title>The Paleozoic origin of enzymatic lignin decomposition reconstructed from 31 fungal genomes.</title>
        <authorList>
            <person name="Floudas D."/>
            <person name="Binder M."/>
            <person name="Riley R."/>
            <person name="Barry K."/>
            <person name="Blanchette R.A."/>
            <person name="Henrissat B."/>
            <person name="Martinez A.T."/>
            <person name="Otillar R."/>
            <person name="Spatafora J.W."/>
            <person name="Yadav J.S."/>
            <person name="Aerts A."/>
            <person name="Benoit I."/>
            <person name="Boyd A."/>
            <person name="Carlson A."/>
            <person name="Copeland A."/>
            <person name="Coutinho P.M."/>
            <person name="de Vries R.P."/>
            <person name="Ferreira P."/>
            <person name="Findley K."/>
            <person name="Foster B."/>
            <person name="Gaskell J."/>
            <person name="Glotzer D."/>
            <person name="Gorecki P."/>
            <person name="Heitman J."/>
            <person name="Hesse C."/>
            <person name="Hori C."/>
            <person name="Igarashi K."/>
            <person name="Jurgens J.A."/>
            <person name="Kallen N."/>
            <person name="Kersten P."/>
            <person name="Kohler A."/>
            <person name="Kuees U."/>
            <person name="Kumar T.K.A."/>
            <person name="Kuo A."/>
            <person name="LaButti K."/>
            <person name="Larrondo L.F."/>
            <person name="Lindquist E."/>
            <person name="Ling A."/>
            <person name="Lombard V."/>
            <person name="Lucas S."/>
            <person name="Lundell T."/>
            <person name="Martin R."/>
            <person name="McLaughlin D.J."/>
            <person name="Morgenstern I."/>
            <person name="Morin E."/>
            <person name="Murat C."/>
            <person name="Nagy L.G."/>
            <person name="Nolan M."/>
            <person name="Ohm R.A."/>
            <person name="Patyshakuliyeva A."/>
            <person name="Rokas A."/>
            <person name="Ruiz-Duenas F.J."/>
            <person name="Sabat G."/>
            <person name="Salamov A."/>
            <person name="Samejima M."/>
            <person name="Schmutz J."/>
            <person name="Slot J.C."/>
            <person name="St John F."/>
            <person name="Stenlid J."/>
            <person name="Sun H."/>
            <person name="Sun S."/>
            <person name="Syed K."/>
            <person name="Tsang A."/>
            <person name="Wiebenga A."/>
            <person name="Young D."/>
            <person name="Pisabarro A."/>
            <person name="Eastwood D.C."/>
            <person name="Martin F."/>
            <person name="Cullen D."/>
            <person name="Grigoriev I.V."/>
            <person name="Hibbett D.S."/>
        </authorList>
    </citation>
    <scope>NUCLEOTIDE SEQUENCE [LARGE SCALE GENOMIC DNA]</scope>
    <source>
        <strain evidence="2 3">MD-104</strain>
    </source>
</reference>
<feature type="region of interest" description="Disordered" evidence="1">
    <location>
        <begin position="50"/>
        <end position="98"/>
    </location>
</feature>
<protein>
    <submittedName>
        <fullName evidence="2">Uncharacterized protein</fullName>
    </submittedName>
</protein>
<sequence length="98" mass="10344">MAALNERSFVIDLRGSAALCHTKPCTLSLWDPSQNCLARSINEALWQPPVRGAHTSVPHRPTAAQRSPTRSPSYPGPAASAKLLRGHPGGQAVPARGA</sequence>
<name>A0A2H3JNU7_WOLCO</name>
<evidence type="ECO:0000256" key="1">
    <source>
        <dbReference type="SAM" id="MobiDB-lite"/>
    </source>
</evidence>
<dbReference type="AlphaFoldDB" id="A0A2H3JNU7"/>
<evidence type="ECO:0000313" key="3">
    <source>
        <dbReference type="Proteomes" id="UP000218811"/>
    </source>
</evidence>
<evidence type="ECO:0000313" key="2">
    <source>
        <dbReference type="EMBL" id="PCH43165.1"/>
    </source>
</evidence>
<keyword evidence="3" id="KW-1185">Reference proteome</keyword>